<keyword evidence="5" id="KW-0560">Oxidoreductase</keyword>
<keyword evidence="11" id="KW-1185">Reference proteome</keyword>
<evidence type="ECO:0000256" key="1">
    <source>
        <dbReference type="ARBA" id="ARBA00004173"/>
    </source>
</evidence>
<comment type="caution">
    <text evidence="10">The sequence shown here is derived from an EMBL/GenBank/DDBJ whole genome shotgun (WGS) entry which is preliminary data.</text>
</comment>
<dbReference type="Gene3D" id="3.40.50.720">
    <property type="entry name" value="NAD(P)-binding Rossmann-like Domain"/>
    <property type="match status" value="1"/>
</dbReference>
<dbReference type="InterPro" id="IPR002347">
    <property type="entry name" value="SDR_fam"/>
</dbReference>
<accession>A0AAW1UQZ5</accession>
<name>A0AAW1UQZ5_9CUCU</name>
<dbReference type="PANTHER" id="PTHR42808:SF3">
    <property type="entry name" value="HYDROXYSTEROID DEHYDROGENASE-LIKE PROTEIN 2"/>
    <property type="match status" value="1"/>
</dbReference>
<evidence type="ECO:0000313" key="10">
    <source>
        <dbReference type="EMBL" id="KAK9883254.1"/>
    </source>
</evidence>
<dbReference type="CDD" id="cd09762">
    <property type="entry name" value="HSDL2_SDR_c"/>
    <property type="match status" value="1"/>
</dbReference>
<keyword evidence="4" id="KW-0521">NADP</keyword>
<dbReference type="Gene3D" id="3.30.1050.10">
    <property type="entry name" value="SCP2 sterol-binding domain"/>
    <property type="match status" value="1"/>
</dbReference>
<dbReference type="FunFam" id="3.40.50.720:FF:000301">
    <property type="entry name" value="Hydroxysteroid dehydrogenase like 2"/>
    <property type="match status" value="1"/>
</dbReference>
<dbReference type="PRINTS" id="PR00081">
    <property type="entry name" value="GDHRDH"/>
</dbReference>
<dbReference type="Pfam" id="PF00106">
    <property type="entry name" value="adh_short"/>
    <property type="match status" value="1"/>
</dbReference>
<comment type="similarity">
    <text evidence="3">Belongs to the short-chain dehydrogenases/reductases (SDR) family.</text>
</comment>
<gene>
    <name evidence="10" type="ORF">WA026_001442</name>
</gene>
<sequence length="413" mass="44936">MINTGKLAGKTVFISGASRGIGKAIALKVAKDGANVVIAAKTAQPHPKLPGTIYTTAEEIEKSGGKAIPCIVDVRDETQIRSAVEEAVKKFGGIDIVVNNASAINLVNTEDINMKQYDLMHNINTRGTFLVSKICLPYLKKSQHAHILNLSPPLDMKPYWFAPHVAYTMAKYGMSMCVLGMHEELKPFNIAVNALWPKTVIQTAALDMLTGKEGGKYARKPDIMSDAAYAILIQDPKSPSATGNFYIDEDVLKNNGVTNLDQYCIDPAFKDQLMLDLYVGEPQKVGSLSQSTQTKESPSNPDSKVAGLFKKIESSLSEEIVKNTGAVFQFVLTGKDEGKWYLNLKSGNGDCGRGEASDKPDATLQMDSENFFNMFAGKLKPATAYMTGKLKIKGNLQKALKLEKLMGSLKSKL</sequence>
<dbReference type="Proteomes" id="UP001431783">
    <property type="component" value="Unassembled WGS sequence"/>
</dbReference>
<dbReference type="InterPro" id="IPR051935">
    <property type="entry name" value="HSDL2"/>
</dbReference>
<evidence type="ECO:0000256" key="6">
    <source>
        <dbReference type="ARBA" id="ARBA00023128"/>
    </source>
</evidence>
<evidence type="ECO:0000256" key="8">
    <source>
        <dbReference type="ARBA" id="ARBA00040243"/>
    </source>
</evidence>
<dbReference type="AlphaFoldDB" id="A0AAW1UQZ5"/>
<organism evidence="10 11">
    <name type="scientific">Henosepilachna vigintioctopunctata</name>
    <dbReference type="NCBI Taxonomy" id="420089"/>
    <lineage>
        <taxon>Eukaryota</taxon>
        <taxon>Metazoa</taxon>
        <taxon>Ecdysozoa</taxon>
        <taxon>Arthropoda</taxon>
        <taxon>Hexapoda</taxon>
        <taxon>Insecta</taxon>
        <taxon>Pterygota</taxon>
        <taxon>Neoptera</taxon>
        <taxon>Endopterygota</taxon>
        <taxon>Coleoptera</taxon>
        <taxon>Polyphaga</taxon>
        <taxon>Cucujiformia</taxon>
        <taxon>Coccinelloidea</taxon>
        <taxon>Coccinellidae</taxon>
        <taxon>Epilachninae</taxon>
        <taxon>Epilachnini</taxon>
        <taxon>Henosepilachna</taxon>
    </lineage>
</organism>
<dbReference type="Pfam" id="PF02036">
    <property type="entry name" value="SCP2"/>
    <property type="match status" value="1"/>
</dbReference>
<evidence type="ECO:0000313" key="11">
    <source>
        <dbReference type="Proteomes" id="UP001431783"/>
    </source>
</evidence>
<reference evidence="10 11" key="1">
    <citation type="submission" date="2023-03" db="EMBL/GenBank/DDBJ databases">
        <title>Genome insight into feeding habits of ladybird beetles.</title>
        <authorList>
            <person name="Li H.-S."/>
            <person name="Huang Y.-H."/>
            <person name="Pang H."/>
        </authorList>
    </citation>
    <scope>NUCLEOTIDE SEQUENCE [LARGE SCALE GENOMIC DNA]</scope>
    <source>
        <strain evidence="10">SYSU_2023b</strain>
        <tissue evidence="10">Whole body</tissue>
    </source>
</reference>
<dbReference type="EMBL" id="JARQZJ010000091">
    <property type="protein sequence ID" value="KAK9883254.1"/>
    <property type="molecule type" value="Genomic_DNA"/>
</dbReference>
<dbReference type="NCBIfam" id="NF006133">
    <property type="entry name" value="PRK08278.1"/>
    <property type="match status" value="1"/>
</dbReference>
<dbReference type="GO" id="GO:0016491">
    <property type="term" value="F:oxidoreductase activity"/>
    <property type="evidence" value="ECO:0007669"/>
    <property type="project" value="UniProtKB-KW"/>
</dbReference>
<dbReference type="InterPro" id="IPR036291">
    <property type="entry name" value="NAD(P)-bd_dom_sf"/>
</dbReference>
<evidence type="ECO:0000256" key="7">
    <source>
        <dbReference type="ARBA" id="ARBA00023140"/>
    </source>
</evidence>
<feature type="domain" description="SCP2" evidence="9">
    <location>
        <begin position="314"/>
        <end position="406"/>
    </location>
</feature>
<evidence type="ECO:0000256" key="3">
    <source>
        <dbReference type="ARBA" id="ARBA00006484"/>
    </source>
</evidence>
<evidence type="ECO:0000256" key="2">
    <source>
        <dbReference type="ARBA" id="ARBA00004275"/>
    </source>
</evidence>
<dbReference type="GO" id="GO:0005739">
    <property type="term" value="C:mitochondrion"/>
    <property type="evidence" value="ECO:0007669"/>
    <property type="project" value="UniProtKB-SubCell"/>
</dbReference>
<dbReference type="InterPro" id="IPR036527">
    <property type="entry name" value="SCP2_sterol-bd_dom_sf"/>
</dbReference>
<proteinExistence type="inferred from homology"/>
<evidence type="ECO:0000256" key="5">
    <source>
        <dbReference type="ARBA" id="ARBA00023002"/>
    </source>
</evidence>
<dbReference type="InterPro" id="IPR003033">
    <property type="entry name" value="SCP2_sterol-bd_dom"/>
</dbReference>
<dbReference type="PANTHER" id="PTHR42808">
    <property type="entry name" value="HYDROXYSTEROID DEHYDROGENASE-LIKE PROTEIN 2"/>
    <property type="match status" value="1"/>
</dbReference>
<keyword evidence="7" id="KW-0576">Peroxisome</keyword>
<comment type="subcellular location">
    <subcellularLocation>
        <location evidence="1">Mitochondrion</location>
    </subcellularLocation>
    <subcellularLocation>
        <location evidence="2">Peroxisome</location>
    </subcellularLocation>
</comment>
<evidence type="ECO:0000259" key="9">
    <source>
        <dbReference type="Pfam" id="PF02036"/>
    </source>
</evidence>
<keyword evidence="6" id="KW-0496">Mitochondrion</keyword>
<dbReference type="SUPFAM" id="SSF55718">
    <property type="entry name" value="SCP-like"/>
    <property type="match status" value="1"/>
</dbReference>
<evidence type="ECO:0000256" key="4">
    <source>
        <dbReference type="ARBA" id="ARBA00022857"/>
    </source>
</evidence>
<dbReference type="GO" id="GO:0005777">
    <property type="term" value="C:peroxisome"/>
    <property type="evidence" value="ECO:0007669"/>
    <property type="project" value="UniProtKB-SubCell"/>
</dbReference>
<protein>
    <recommendedName>
        <fullName evidence="8">Hydroxysteroid dehydrogenase-like protein 2</fullName>
    </recommendedName>
</protein>
<dbReference type="SUPFAM" id="SSF51735">
    <property type="entry name" value="NAD(P)-binding Rossmann-fold domains"/>
    <property type="match status" value="1"/>
</dbReference>